<evidence type="ECO:0000313" key="2">
    <source>
        <dbReference type="EMBL" id="KAL3792783.1"/>
    </source>
</evidence>
<dbReference type="Gene3D" id="3.40.50.2020">
    <property type="match status" value="1"/>
</dbReference>
<evidence type="ECO:0000313" key="3">
    <source>
        <dbReference type="Proteomes" id="UP001530315"/>
    </source>
</evidence>
<organism evidence="2 3">
    <name type="scientific">Stephanodiscus triporus</name>
    <dbReference type="NCBI Taxonomy" id="2934178"/>
    <lineage>
        <taxon>Eukaryota</taxon>
        <taxon>Sar</taxon>
        <taxon>Stramenopiles</taxon>
        <taxon>Ochrophyta</taxon>
        <taxon>Bacillariophyta</taxon>
        <taxon>Coscinodiscophyceae</taxon>
        <taxon>Thalassiosirophycidae</taxon>
        <taxon>Stephanodiscales</taxon>
        <taxon>Stephanodiscaceae</taxon>
        <taxon>Stephanodiscus</taxon>
    </lineage>
</organism>
<dbReference type="Pfam" id="PF15610">
    <property type="entry name" value="PRTase_3"/>
    <property type="match status" value="1"/>
</dbReference>
<dbReference type="CDD" id="cd06223">
    <property type="entry name" value="PRTases_typeI"/>
    <property type="match status" value="1"/>
</dbReference>
<dbReference type="EMBL" id="JALLAZ020000541">
    <property type="protein sequence ID" value="KAL3792783.1"/>
    <property type="molecule type" value="Genomic_DNA"/>
</dbReference>
<gene>
    <name evidence="2" type="ORF">ACHAW5_000577</name>
</gene>
<reference evidence="2 3" key="1">
    <citation type="submission" date="2024-10" db="EMBL/GenBank/DDBJ databases">
        <title>Updated reference genomes for cyclostephanoid diatoms.</title>
        <authorList>
            <person name="Roberts W.R."/>
            <person name="Alverson A.J."/>
        </authorList>
    </citation>
    <scope>NUCLEOTIDE SEQUENCE [LARGE SCALE GENOMIC DNA]</scope>
    <source>
        <strain evidence="2 3">AJA276-08</strain>
    </source>
</reference>
<evidence type="ECO:0008006" key="4">
    <source>
        <dbReference type="Google" id="ProtNLM"/>
    </source>
</evidence>
<protein>
    <recommendedName>
        <fullName evidence="4">Phosphoribosyltransferase domain-containing protein</fullName>
    </recommendedName>
</protein>
<dbReference type="InterPro" id="IPR029057">
    <property type="entry name" value="PRTase-like"/>
</dbReference>
<comment type="caution">
    <text evidence="2">The sequence shown here is derived from an EMBL/GenBank/DDBJ whole genome shotgun (WGS) entry which is preliminary data.</text>
</comment>
<keyword evidence="3" id="KW-1185">Reference proteome</keyword>
<evidence type="ECO:0000256" key="1">
    <source>
        <dbReference type="SAM" id="MobiDB-lite"/>
    </source>
</evidence>
<feature type="compositionally biased region" description="Acidic residues" evidence="1">
    <location>
        <begin position="339"/>
        <end position="350"/>
    </location>
</feature>
<sequence>MSTPDRMIIEQHACYDCEWDQDKQCFRRIDILRGLDPRHHTFSPERYSKFKYGSRTACEHFASEVYLALKSLFSEDLERDTTSLVMTSSAYKSMPAASTALFADVLALVNKERQSRNLASLEGIKIHRKSVLKTDYALMTQESRVEAMESTQLDIDSSNLRGKHLVVLDDCIITGAHARNITRHMRNSGVAKISYLFIVSVKSKSPCQSTTSAENYLNHHYVSSLDRWLEMMNAPDAGPLSARALKYFLTSDESKDKKYGFLARLRREAVLEMYRGAIADEVASSFEDQLEMIKRQLVANEMNVNELIENCGGNCVESHLGNDADAAGGNIHVARRTEENEDDVRDDVEPSSDGGECSRQRGSHLSWAAAETVAASGRPVASSSPSTSTSSEDSLLPTPPPRTSARPTLQRSKSLTIHRSMCGLRANILRQSSKSFRALKRQSFSVTGDMNDGIFENQMGFHPKSTRGERWRKVSDADDGQAFNVPSDIVLKG</sequence>
<proteinExistence type="predicted"/>
<name>A0ABD3PXU4_9STRA</name>
<dbReference type="InterPro" id="IPR028944">
    <property type="entry name" value="PRTase_ComF-like"/>
</dbReference>
<dbReference type="SUPFAM" id="SSF53271">
    <property type="entry name" value="PRTase-like"/>
    <property type="match status" value="1"/>
</dbReference>
<dbReference type="AlphaFoldDB" id="A0ABD3PXU4"/>
<accession>A0ABD3PXU4</accession>
<feature type="region of interest" description="Disordered" evidence="1">
    <location>
        <begin position="334"/>
        <end position="411"/>
    </location>
</feature>
<dbReference type="InterPro" id="IPR000836">
    <property type="entry name" value="PRTase_dom"/>
</dbReference>
<dbReference type="Proteomes" id="UP001530315">
    <property type="component" value="Unassembled WGS sequence"/>
</dbReference>
<feature type="compositionally biased region" description="Low complexity" evidence="1">
    <location>
        <begin position="382"/>
        <end position="396"/>
    </location>
</feature>